<dbReference type="InterPro" id="IPR038430">
    <property type="entry name" value="NDAH_ubi_oxred_su3_sf"/>
</dbReference>
<dbReference type="GO" id="GO:0008137">
    <property type="term" value="F:NADH dehydrogenase (ubiquinone) activity"/>
    <property type="evidence" value="ECO:0007669"/>
    <property type="project" value="UniProtKB-EC"/>
</dbReference>
<accession>A0A836ERI8</accession>
<keyword evidence="5 11" id="KW-0812">Transmembrane</keyword>
<evidence type="ECO:0000313" key="13">
    <source>
        <dbReference type="Proteomes" id="UP000668214"/>
    </source>
</evidence>
<feature type="region of interest" description="Disordered" evidence="10">
    <location>
        <begin position="74"/>
        <end position="114"/>
    </location>
</feature>
<comment type="caution">
    <text evidence="12">The sequence shown here is derived from an EMBL/GenBank/DDBJ whole genome shotgun (WGS) entry which is preliminary data.</text>
</comment>
<proteinExistence type="inferred from homology"/>
<keyword evidence="13" id="KW-1185">Reference proteome</keyword>
<gene>
    <name evidence="12" type="primary">nd3</name>
    <name evidence="12" type="ORF">G6Z78_0004108</name>
</gene>
<sequence length="114" mass="12736">ILILILIIIILTSLSSILLLINFLISKKIYLNKEKISPFECGFNPRSNSRLPFRIQFLPILERVSHAHPPDFSGIHHPPYHQPRATKAKSPKACTPGGIQPPSCLRPSVLRGVP</sequence>
<dbReference type="Pfam" id="PF00507">
    <property type="entry name" value="Oxidored_q4"/>
    <property type="match status" value="1"/>
</dbReference>
<evidence type="ECO:0000313" key="12">
    <source>
        <dbReference type="EMBL" id="KAG5318702.1"/>
    </source>
</evidence>
<dbReference type="AlphaFoldDB" id="A0A836ERI8"/>
<evidence type="ECO:0000256" key="4">
    <source>
        <dbReference type="ARBA" id="ARBA00022448"/>
    </source>
</evidence>
<evidence type="ECO:0000256" key="9">
    <source>
        <dbReference type="ARBA" id="ARBA00049551"/>
    </source>
</evidence>
<dbReference type="EMBL" id="JAANIA010001848">
    <property type="protein sequence ID" value="KAG5318702.1"/>
    <property type="molecule type" value="Genomic_DNA"/>
</dbReference>
<evidence type="ECO:0000256" key="5">
    <source>
        <dbReference type="ARBA" id="ARBA00022692"/>
    </source>
</evidence>
<dbReference type="InterPro" id="IPR000440">
    <property type="entry name" value="NADH_UbQ/plastoQ_OxRdtase_su3"/>
</dbReference>
<comment type="catalytic activity">
    <reaction evidence="9">
        <text>a ubiquinone + NADH + 5 H(+)(in) = a ubiquinol + NAD(+) + 4 H(+)(out)</text>
        <dbReference type="Rhea" id="RHEA:29091"/>
        <dbReference type="Rhea" id="RHEA-COMP:9565"/>
        <dbReference type="Rhea" id="RHEA-COMP:9566"/>
        <dbReference type="ChEBI" id="CHEBI:15378"/>
        <dbReference type="ChEBI" id="CHEBI:16389"/>
        <dbReference type="ChEBI" id="CHEBI:17976"/>
        <dbReference type="ChEBI" id="CHEBI:57540"/>
        <dbReference type="ChEBI" id="CHEBI:57945"/>
        <dbReference type="EC" id="7.1.1.2"/>
    </reaction>
</comment>
<feature type="non-terminal residue" evidence="12">
    <location>
        <position position="1"/>
    </location>
</feature>
<evidence type="ECO:0000256" key="10">
    <source>
        <dbReference type="SAM" id="MobiDB-lite"/>
    </source>
</evidence>
<evidence type="ECO:0000256" key="1">
    <source>
        <dbReference type="ARBA" id="ARBA00004370"/>
    </source>
</evidence>
<feature type="non-terminal residue" evidence="12">
    <location>
        <position position="114"/>
    </location>
</feature>
<reference evidence="12" key="1">
    <citation type="submission" date="2020-02" db="EMBL/GenBank/DDBJ databases">
        <title>Relaxed selection underlies rapid genomic changes in the transitions from sociality to social parasitism in ants.</title>
        <authorList>
            <person name="Bi X."/>
        </authorList>
    </citation>
    <scope>NUCLEOTIDE SEQUENCE</scope>
    <source>
        <strain evidence="12">BGI-DK2014c</strain>
        <tissue evidence="12">Whole body</tissue>
    </source>
</reference>
<evidence type="ECO:0000256" key="6">
    <source>
        <dbReference type="ARBA" id="ARBA00022989"/>
    </source>
</evidence>
<evidence type="ECO:0000256" key="8">
    <source>
        <dbReference type="ARBA" id="ARBA00031029"/>
    </source>
</evidence>
<protein>
    <recommendedName>
        <fullName evidence="3">NADH-ubiquinone oxidoreductase chain 3</fullName>
    </recommendedName>
    <alternativeName>
        <fullName evidence="8">NADH dehydrogenase subunit 3</fullName>
    </alternativeName>
</protein>
<organism evidence="12 13">
    <name type="scientific">Pseudoatta argentina</name>
    <dbReference type="NCBI Taxonomy" id="621737"/>
    <lineage>
        <taxon>Eukaryota</taxon>
        <taxon>Metazoa</taxon>
        <taxon>Ecdysozoa</taxon>
        <taxon>Arthropoda</taxon>
        <taxon>Hexapoda</taxon>
        <taxon>Insecta</taxon>
        <taxon>Pterygota</taxon>
        <taxon>Neoptera</taxon>
        <taxon>Endopterygota</taxon>
        <taxon>Hymenoptera</taxon>
        <taxon>Apocrita</taxon>
        <taxon>Aculeata</taxon>
        <taxon>Formicoidea</taxon>
        <taxon>Formicidae</taxon>
        <taxon>Myrmicinae</taxon>
        <taxon>Pseudoatta</taxon>
    </lineage>
</organism>
<comment type="subcellular location">
    <subcellularLocation>
        <location evidence="1">Membrane</location>
    </subcellularLocation>
</comment>
<comment type="similarity">
    <text evidence="2">Belongs to the complex I subunit 3 family.</text>
</comment>
<dbReference type="Gene3D" id="1.20.58.1610">
    <property type="entry name" value="NADH:ubiquinone/plastoquinone oxidoreductase, chain 3"/>
    <property type="match status" value="1"/>
</dbReference>
<evidence type="ECO:0000256" key="2">
    <source>
        <dbReference type="ARBA" id="ARBA00008472"/>
    </source>
</evidence>
<evidence type="ECO:0000256" key="7">
    <source>
        <dbReference type="ARBA" id="ARBA00023136"/>
    </source>
</evidence>
<keyword evidence="7 11" id="KW-0472">Membrane</keyword>
<dbReference type="GO" id="GO:0016020">
    <property type="term" value="C:membrane"/>
    <property type="evidence" value="ECO:0007669"/>
    <property type="project" value="UniProtKB-SubCell"/>
</dbReference>
<name>A0A836ERI8_9HYME</name>
<keyword evidence="6 11" id="KW-1133">Transmembrane helix</keyword>
<dbReference type="Proteomes" id="UP000668214">
    <property type="component" value="Unassembled WGS sequence"/>
</dbReference>
<keyword evidence="4" id="KW-0813">Transport</keyword>
<evidence type="ECO:0000256" key="3">
    <source>
        <dbReference type="ARBA" id="ARBA00021007"/>
    </source>
</evidence>
<feature type="transmembrane region" description="Helical" evidence="11">
    <location>
        <begin position="6"/>
        <end position="25"/>
    </location>
</feature>
<evidence type="ECO:0000256" key="11">
    <source>
        <dbReference type="SAM" id="Phobius"/>
    </source>
</evidence>